<evidence type="ECO:0000256" key="1">
    <source>
        <dbReference type="ARBA" id="ARBA00005715"/>
    </source>
</evidence>
<dbReference type="Gene3D" id="3.40.50.10840">
    <property type="entry name" value="Putative sugar-binding, N-terminal domain"/>
    <property type="match status" value="1"/>
</dbReference>
<dbReference type="EMBL" id="FUKR01000013">
    <property type="protein sequence ID" value="SJN20143.1"/>
    <property type="molecule type" value="Genomic_DNA"/>
</dbReference>
<dbReference type="InterPro" id="IPR031475">
    <property type="entry name" value="NBD_C"/>
</dbReference>
<evidence type="ECO:0000313" key="10">
    <source>
        <dbReference type="Proteomes" id="UP000196778"/>
    </source>
</evidence>
<dbReference type="RefSeq" id="WP_087136060.1">
    <property type="nucleotide sequence ID" value="NZ_FUKR01000013.1"/>
</dbReference>
<dbReference type="AlphaFoldDB" id="A0A1R4ILL2"/>
<dbReference type="GO" id="GO:0016301">
    <property type="term" value="F:kinase activity"/>
    <property type="evidence" value="ECO:0007669"/>
    <property type="project" value="UniProtKB-KW"/>
</dbReference>
<dbReference type="Gene3D" id="3.40.980.20">
    <property type="entry name" value="Four-carbon acid sugar kinase, nucleotide binding domain"/>
    <property type="match status" value="1"/>
</dbReference>
<evidence type="ECO:0000259" key="8">
    <source>
        <dbReference type="Pfam" id="PF17042"/>
    </source>
</evidence>
<dbReference type="InterPro" id="IPR042213">
    <property type="entry name" value="NBD_C_sf"/>
</dbReference>
<accession>A0A1R4ILL2</accession>
<dbReference type="InterPro" id="IPR037051">
    <property type="entry name" value="4-carb_acid_sugar_kinase_N_sf"/>
</dbReference>
<dbReference type="GO" id="GO:0005524">
    <property type="term" value="F:ATP binding"/>
    <property type="evidence" value="ECO:0007669"/>
    <property type="project" value="UniProtKB-KW"/>
</dbReference>
<feature type="domain" description="Four-carbon acid sugar kinase nucleotide binding" evidence="8">
    <location>
        <begin position="301"/>
        <end position="465"/>
    </location>
</feature>
<dbReference type="Pfam" id="PF07005">
    <property type="entry name" value="SBD_N"/>
    <property type="match status" value="1"/>
</dbReference>
<evidence type="ECO:0000313" key="9">
    <source>
        <dbReference type="EMBL" id="SJN20143.1"/>
    </source>
</evidence>
<organism evidence="9 10">
    <name type="scientific">Mycetocola reblochoni REB411</name>
    <dbReference type="NCBI Taxonomy" id="1255698"/>
    <lineage>
        <taxon>Bacteria</taxon>
        <taxon>Bacillati</taxon>
        <taxon>Actinomycetota</taxon>
        <taxon>Actinomycetes</taxon>
        <taxon>Micrococcales</taxon>
        <taxon>Microbacteriaceae</taxon>
        <taxon>Mycetocola</taxon>
    </lineage>
</organism>
<gene>
    <name evidence="9" type="ORF">FM119_02200</name>
</gene>
<keyword evidence="3" id="KW-0547">Nucleotide-binding</keyword>
<dbReference type="SUPFAM" id="SSF142764">
    <property type="entry name" value="YgbK-like"/>
    <property type="match status" value="1"/>
</dbReference>
<keyword evidence="2" id="KW-0808">Transferase</keyword>
<protein>
    <recommendedName>
        <fullName evidence="11">Candidate type III effector Hop protein</fullName>
    </recommendedName>
</protein>
<evidence type="ECO:0000256" key="4">
    <source>
        <dbReference type="ARBA" id="ARBA00022777"/>
    </source>
</evidence>
<proteinExistence type="inferred from homology"/>
<evidence type="ECO:0000256" key="3">
    <source>
        <dbReference type="ARBA" id="ARBA00022741"/>
    </source>
</evidence>
<sequence>MLTETDALAPYPAEVEVAASEVAAAAAAQGRVQIVLDDDPTGTQSVSDLPVLSAWERSDIEWALDQGTRAVYILTNTRSLSEADAAERNRGIVTAASEVAAERGITLSFVSRGDSTLRGHYPLETDVIDATVRELGQPGHDGVVIVPAFPDAGRITIGGVHYLRGADGALTPAGESEFARDATFGYRSSALADWVEEKTAGRVPAEDVLVLDLGVVRRGPEAIAAALATLADGRPAVVDVVTENDLRLLALGLIAAENAGSRLLYRVGPPFVRGRIGQSEHAPLTADEVFGPGGGAATGGLVVVGSHVGQTTRQLAELSRRGGLADTIEIDIAAVLDDDRSADHLEQVTARAAAALDRGTVVVHTSRTLVKTDDPDESLTIARRVSTAVVEVVRGVLERNAPRFVVAKGGITSSDVASRGLGIRSAIVRGPMLPGIVSLWEPVGGPASGIPYVVFAGNVGQDDSLAEVVATLALPEHRPAAD</sequence>
<evidence type="ECO:0000259" key="7">
    <source>
        <dbReference type="Pfam" id="PF07005"/>
    </source>
</evidence>
<comment type="similarity">
    <text evidence="1">Belongs to the four-carbon acid sugar kinase family.</text>
</comment>
<dbReference type="InterPro" id="IPR010737">
    <property type="entry name" value="4-carb_acid_sugar_kinase_N"/>
</dbReference>
<reference evidence="10" key="1">
    <citation type="submission" date="2017-02" db="EMBL/GenBank/DDBJ databases">
        <authorList>
            <person name="Dridi B."/>
        </authorList>
    </citation>
    <scope>NUCLEOTIDE SEQUENCE [LARGE SCALE GENOMIC DNA]</scope>
    <source>
        <strain evidence="10">EB411</strain>
    </source>
</reference>
<keyword evidence="6" id="KW-0119">Carbohydrate metabolism</keyword>
<keyword evidence="5" id="KW-0067">ATP-binding</keyword>
<evidence type="ECO:0000256" key="6">
    <source>
        <dbReference type="ARBA" id="ARBA00023277"/>
    </source>
</evidence>
<evidence type="ECO:0000256" key="2">
    <source>
        <dbReference type="ARBA" id="ARBA00022679"/>
    </source>
</evidence>
<dbReference type="Proteomes" id="UP000196778">
    <property type="component" value="Unassembled WGS sequence"/>
</dbReference>
<name>A0A1R4ILL2_9MICO</name>
<feature type="domain" description="Four-carbon acid sugar kinase N-terminal" evidence="7">
    <location>
        <begin position="34"/>
        <end position="273"/>
    </location>
</feature>
<evidence type="ECO:0008006" key="11">
    <source>
        <dbReference type="Google" id="ProtNLM"/>
    </source>
</evidence>
<evidence type="ECO:0000256" key="5">
    <source>
        <dbReference type="ARBA" id="ARBA00022840"/>
    </source>
</evidence>
<keyword evidence="10" id="KW-1185">Reference proteome</keyword>
<dbReference type="OrthoDB" id="153193at2"/>
<dbReference type="Pfam" id="PF17042">
    <property type="entry name" value="NBD_C"/>
    <property type="match status" value="1"/>
</dbReference>
<keyword evidence="4" id="KW-0418">Kinase</keyword>